<proteinExistence type="predicted"/>
<dbReference type="InterPro" id="IPR050570">
    <property type="entry name" value="Cell_wall_metabolism_enzyme"/>
</dbReference>
<evidence type="ECO:0000256" key="1">
    <source>
        <dbReference type="ARBA" id="ARBA00022729"/>
    </source>
</evidence>
<dbReference type="Pfam" id="PF01551">
    <property type="entry name" value="Peptidase_M23"/>
    <property type="match status" value="2"/>
</dbReference>
<dbReference type="OrthoDB" id="1099523at2"/>
<dbReference type="EMBL" id="LT618793">
    <property type="protein sequence ID" value="SCQ77240.1"/>
    <property type="molecule type" value="Genomic_DNA"/>
</dbReference>
<dbReference type="InterPro" id="IPR011055">
    <property type="entry name" value="Dup_hybrid_motif"/>
</dbReference>
<evidence type="ECO:0000313" key="4">
    <source>
        <dbReference type="EMBL" id="SCQ77240.1"/>
    </source>
</evidence>
<dbReference type="GeneID" id="61221887"/>
<organism evidence="4 5">
    <name type="scientific">Propionibacterium freudenreichii</name>
    <dbReference type="NCBI Taxonomy" id="1744"/>
    <lineage>
        <taxon>Bacteria</taxon>
        <taxon>Bacillati</taxon>
        <taxon>Actinomycetota</taxon>
        <taxon>Actinomycetes</taxon>
        <taxon>Propionibacteriales</taxon>
        <taxon>Propionibacteriaceae</taxon>
        <taxon>Propionibacterium</taxon>
    </lineage>
</organism>
<feature type="compositionally biased region" description="Basic and acidic residues" evidence="2">
    <location>
        <begin position="1"/>
        <end position="25"/>
    </location>
</feature>
<dbReference type="PANTHER" id="PTHR21666:SF289">
    <property type="entry name" value="L-ALA--D-GLU ENDOPEPTIDASE"/>
    <property type="match status" value="1"/>
</dbReference>
<evidence type="ECO:0000313" key="5">
    <source>
        <dbReference type="Proteomes" id="UP000250080"/>
    </source>
</evidence>
<dbReference type="Proteomes" id="UP000250080">
    <property type="component" value="Chromosome I"/>
</dbReference>
<dbReference type="Gene3D" id="2.70.70.10">
    <property type="entry name" value="Glucose Permease (Domain IIA)"/>
    <property type="match status" value="2"/>
</dbReference>
<dbReference type="OMA" id="STEHHEG"/>
<sequence length="394" mass="41383">MDHSSADRRSADYRSLDELSTEHHEGRHRPGRHRDPAGRGGPSTRTVEQARALRITGMRRRACAGHPLGAPRAAVRTLLVCLLTCLALMCPVGAWAQQVDGELRQLLPLDGPVSRDFRAPDKAWSAGHRGVDLSASEGTPVRAAAAGTISHVGTIAGVRTVSVTHADGLRTTYQPVDPQVRKGERVAVGQVIGTLLSGHGPTTSLHWGLLRGKEYLDPMEWLSGRAEGRVRLLAGGTTVKRPVPEGWSGLMEAGVQILSPSGTAVMPADGPLTSPFGSRTNPVLGTTEVHDGLDIGAPCGAPVRAAWAGTVRYSSVMSGFGNRVEIDHGGQPHAAAASSYNHMADAGVGLVRVGDRVQAGQVIGLVGTTGLSTGCHLHFSTYTAGRAVDPRPFL</sequence>
<feature type="domain" description="M23ase beta-sheet core" evidence="3">
    <location>
        <begin position="127"/>
        <end position="218"/>
    </location>
</feature>
<keyword evidence="1" id="KW-0732">Signal</keyword>
<accession>A0A0A8SJX8</accession>
<dbReference type="GO" id="GO:0004222">
    <property type="term" value="F:metalloendopeptidase activity"/>
    <property type="evidence" value="ECO:0007669"/>
    <property type="project" value="TreeGrafter"/>
</dbReference>
<dbReference type="SUPFAM" id="SSF51261">
    <property type="entry name" value="Duplicated hybrid motif"/>
    <property type="match status" value="2"/>
</dbReference>
<reference evidence="4 5" key="1">
    <citation type="submission" date="2016-09" db="EMBL/GenBank/DDBJ databases">
        <authorList>
            <person name="Laine KS P."/>
        </authorList>
    </citation>
    <scope>NUCLEOTIDE SEQUENCE [LARGE SCALE GENOMIC DNA]</scope>
    <source>
        <strain evidence="4">PFRJS-23</strain>
    </source>
</reference>
<dbReference type="AlphaFoldDB" id="A0A0A8SJX8"/>
<feature type="domain" description="M23ase beta-sheet core" evidence="3">
    <location>
        <begin position="289"/>
        <end position="390"/>
    </location>
</feature>
<dbReference type="PANTHER" id="PTHR21666">
    <property type="entry name" value="PEPTIDASE-RELATED"/>
    <property type="match status" value="1"/>
</dbReference>
<dbReference type="RefSeq" id="WP_013161346.1">
    <property type="nucleotide sequence ID" value="NZ_CCYN01000014.1"/>
</dbReference>
<dbReference type="InterPro" id="IPR016047">
    <property type="entry name" value="M23ase_b-sheet_dom"/>
</dbReference>
<gene>
    <name evidence="4" type="ORF">PFR_JS23_792</name>
</gene>
<dbReference type="CDD" id="cd12797">
    <property type="entry name" value="M23_peptidase"/>
    <property type="match status" value="2"/>
</dbReference>
<evidence type="ECO:0000259" key="3">
    <source>
        <dbReference type="Pfam" id="PF01551"/>
    </source>
</evidence>
<protein>
    <submittedName>
        <fullName evidence="4">Peptidase, M23 family</fullName>
    </submittedName>
</protein>
<feature type="region of interest" description="Disordered" evidence="2">
    <location>
        <begin position="1"/>
        <end position="47"/>
    </location>
</feature>
<evidence type="ECO:0000256" key="2">
    <source>
        <dbReference type="SAM" id="MobiDB-lite"/>
    </source>
</evidence>
<name>A0A0A8SJX8_9ACTN</name>